<dbReference type="Pfam" id="PF00339">
    <property type="entry name" value="Arrestin_N"/>
    <property type="match status" value="1"/>
</dbReference>
<feature type="domain" description="Arrestin C-terminal-like" evidence="2">
    <location>
        <begin position="166"/>
        <end position="291"/>
    </location>
</feature>
<dbReference type="Pfam" id="PF02752">
    <property type="entry name" value="Arrestin_C"/>
    <property type="match status" value="1"/>
</dbReference>
<organism evidence="3 4">
    <name type="scientific">Oncorhynchus kisutch</name>
    <name type="common">Coho salmon</name>
    <name type="synonym">Salmo kisutch</name>
    <dbReference type="NCBI Taxonomy" id="8019"/>
    <lineage>
        <taxon>Eukaryota</taxon>
        <taxon>Metazoa</taxon>
        <taxon>Chordata</taxon>
        <taxon>Craniata</taxon>
        <taxon>Vertebrata</taxon>
        <taxon>Euteleostomi</taxon>
        <taxon>Actinopterygii</taxon>
        <taxon>Neopterygii</taxon>
        <taxon>Teleostei</taxon>
        <taxon>Protacanthopterygii</taxon>
        <taxon>Salmoniformes</taxon>
        <taxon>Salmonidae</taxon>
        <taxon>Salmoninae</taxon>
        <taxon>Oncorhynchus</taxon>
    </lineage>
</organism>
<evidence type="ECO:0000313" key="3">
    <source>
        <dbReference type="Ensembl" id="ENSOKIP00005003344.1"/>
    </source>
</evidence>
<dbReference type="SUPFAM" id="SSF81296">
    <property type="entry name" value="E set domains"/>
    <property type="match status" value="2"/>
</dbReference>
<dbReference type="GO" id="GO:0007399">
    <property type="term" value="P:nervous system development"/>
    <property type="evidence" value="ECO:0007669"/>
    <property type="project" value="UniProtKB-ARBA"/>
</dbReference>
<dbReference type="AlphaFoldDB" id="A0A8C7CET1"/>
<dbReference type="Proteomes" id="UP000694557">
    <property type="component" value="Unassembled WGS sequence"/>
</dbReference>
<gene>
    <name evidence="3" type="primary">LOC109875813</name>
</gene>
<evidence type="ECO:0000259" key="2">
    <source>
        <dbReference type="SMART" id="SM01017"/>
    </source>
</evidence>
<name>A0A8C7CET1_ONCKI</name>
<dbReference type="GO" id="GO:0005886">
    <property type="term" value="C:plasma membrane"/>
    <property type="evidence" value="ECO:0007669"/>
    <property type="project" value="TreeGrafter"/>
</dbReference>
<proteinExistence type="inferred from homology"/>
<protein>
    <submittedName>
        <fullName evidence="3">Arrestin domain-containing protein 3</fullName>
    </submittedName>
</protein>
<dbReference type="GO" id="GO:0005737">
    <property type="term" value="C:cytoplasm"/>
    <property type="evidence" value="ECO:0007669"/>
    <property type="project" value="TreeGrafter"/>
</dbReference>
<sequence>MLATIKNISVTYDGMGKTFSSGDFISGRITLELGKDCKIDYLSIKAKGKSEVRWTEHHNKTTVTYHSKDKMFSIEQFIIREQKGQGKRSSTGSRVLYGTFIYEVRLCLLYCTMPSSFKGAWGKILYTLEAKLSRSMRISSKARADVFVPFQIPQHGTKDKKMKLFTSGKVGMDIHIERMGYYLGEDLKVVASIENSSSREIKPKYTLYQKDSFFARGKRRVSTKDILKELGEPIPPSGKLKVTKVLKIPQHIVPSIFTCSNIKCEYRLKIVLDVPYARDPEIKLPLVILPATQTPGLQPPPYSDFGFDSCGNANQPGWNSTPQFPGAYPPTAPGAYPPMAPGAYPPMAPGAYPPMAPGAYPPMAPGALAPPPAYGTYPSLSDFGGKS</sequence>
<comment type="similarity">
    <text evidence="1">Belongs to the arrestin family.</text>
</comment>
<keyword evidence="4" id="KW-1185">Reference proteome</keyword>
<dbReference type="InterPro" id="IPR050357">
    <property type="entry name" value="Arrestin_domain-protein"/>
</dbReference>
<dbReference type="InterPro" id="IPR011022">
    <property type="entry name" value="Arrestin_C-like"/>
</dbReference>
<reference evidence="3" key="1">
    <citation type="submission" date="2025-08" db="UniProtKB">
        <authorList>
            <consortium name="Ensembl"/>
        </authorList>
    </citation>
    <scope>IDENTIFICATION</scope>
</reference>
<dbReference type="GeneTree" id="ENSGT00940000164012"/>
<dbReference type="InterPro" id="IPR011021">
    <property type="entry name" value="Arrestin-like_N"/>
</dbReference>
<dbReference type="InterPro" id="IPR014752">
    <property type="entry name" value="Arrestin-like_C"/>
</dbReference>
<evidence type="ECO:0000313" key="4">
    <source>
        <dbReference type="Proteomes" id="UP000694557"/>
    </source>
</evidence>
<dbReference type="Gene3D" id="2.60.40.640">
    <property type="match status" value="2"/>
</dbReference>
<dbReference type="SMART" id="SM01017">
    <property type="entry name" value="Arrestin_C"/>
    <property type="match status" value="1"/>
</dbReference>
<dbReference type="Ensembl" id="ENSOKIT00005003514.1">
    <property type="protein sequence ID" value="ENSOKIP00005003344.1"/>
    <property type="gene ID" value="ENSOKIG00005001543.1"/>
</dbReference>
<dbReference type="InterPro" id="IPR014756">
    <property type="entry name" value="Ig_E-set"/>
</dbReference>
<accession>A0A8C7CET1</accession>
<dbReference type="PANTHER" id="PTHR11188:SF135">
    <property type="entry name" value="ARRESTIN DOMAIN CONTAINING 3-LIKE-RELATED"/>
    <property type="match status" value="1"/>
</dbReference>
<dbReference type="PANTHER" id="PTHR11188">
    <property type="entry name" value="ARRESTIN DOMAIN CONTAINING PROTEIN"/>
    <property type="match status" value="1"/>
</dbReference>
<evidence type="ECO:0000256" key="1">
    <source>
        <dbReference type="ARBA" id="ARBA00005298"/>
    </source>
</evidence>
<dbReference type="GO" id="GO:0015031">
    <property type="term" value="P:protein transport"/>
    <property type="evidence" value="ECO:0007669"/>
    <property type="project" value="TreeGrafter"/>
</dbReference>
<reference evidence="3" key="2">
    <citation type="submission" date="2025-09" db="UniProtKB">
        <authorList>
            <consortium name="Ensembl"/>
        </authorList>
    </citation>
    <scope>IDENTIFICATION</scope>
</reference>